<dbReference type="PANTHER" id="PTHR11937">
    <property type="entry name" value="ACTIN"/>
    <property type="match status" value="1"/>
</dbReference>
<proteinExistence type="inferred from homology"/>
<dbReference type="OrthoDB" id="337660at2759"/>
<evidence type="ECO:0000313" key="4">
    <source>
        <dbReference type="Proteomes" id="UP000566819"/>
    </source>
</evidence>
<comment type="similarity">
    <text evidence="1">Belongs to the actin family.</text>
</comment>
<dbReference type="Proteomes" id="UP000566819">
    <property type="component" value="Unassembled WGS sequence"/>
</dbReference>
<name>A0A8H4RGM0_9HELO</name>
<dbReference type="EMBL" id="JAAMPI010000799">
    <property type="protein sequence ID" value="KAF4628540.1"/>
    <property type="molecule type" value="Genomic_DNA"/>
</dbReference>
<dbReference type="Gene3D" id="3.30.420.40">
    <property type="match status" value="3"/>
</dbReference>
<feature type="region of interest" description="Disordered" evidence="2">
    <location>
        <begin position="1"/>
        <end position="38"/>
    </location>
</feature>
<dbReference type="AlphaFoldDB" id="A0A8H4RGM0"/>
<dbReference type="Gene3D" id="3.90.640.10">
    <property type="entry name" value="Actin, Chain A, domain 4"/>
    <property type="match status" value="1"/>
</dbReference>
<sequence>MSNPGGPAHRNVANIRSPGGTNTGAPASPQTPLRGISSAFGSPSALRAEEDCVILEVGSRYFRAGFAGDAVPKAIVDFGPEAQRRAGDYRQWKVGFEKEWRQRIQGSDWGAAYELWRPDLRNLDLGLIGDKIDKAVREAFAKHLLIDSRPRRFTLVLPSALPLPLLSTILDTLFTNFQPPTISLMSSPVLATAAAGLRAALIVDIGWAETVVTSIYEYREVQCTRSIRAMKMLGQDMFEILTEAIDPTRKHRENEETKSGENSANLLSFEECEEVVTRLAWCKPGKKPEQNAQLRGLTPVKEEDELRPSVRSLHISGESEGDQIATIPLISPSPPKTLRLPFSRLAEPCENALFASGKPFQELDDEEIPMHLLIYRSLLKLPIDVRSVCMARIVFVGGGSKLTGLKGRVLNEVGALIEERGWDPVYGKAIDQLRNNPKLRKTRNRQIDEGPTEILRTSASFLDQEHDPIEEALKREARKIDPPVEAGNLRAIESLGAWSGGSMLSQLKIPAISVIDREQWLQHGASGASRGVEISMTAQRQSMGPGAFKSGAGERSSWTLGLWG</sequence>
<dbReference type="InterPro" id="IPR043129">
    <property type="entry name" value="ATPase_NBD"/>
</dbReference>
<dbReference type="SUPFAM" id="SSF53067">
    <property type="entry name" value="Actin-like ATPase domain"/>
    <property type="match status" value="2"/>
</dbReference>
<feature type="compositionally biased region" description="Polar residues" evidence="2">
    <location>
        <begin position="19"/>
        <end position="31"/>
    </location>
</feature>
<keyword evidence="4" id="KW-1185">Reference proteome</keyword>
<organism evidence="3 4">
    <name type="scientific">Cudoniella acicularis</name>
    <dbReference type="NCBI Taxonomy" id="354080"/>
    <lineage>
        <taxon>Eukaryota</taxon>
        <taxon>Fungi</taxon>
        <taxon>Dikarya</taxon>
        <taxon>Ascomycota</taxon>
        <taxon>Pezizomycotina</taxon>
        <taxon>Leotiomycetes</taxon>
        <taxon>Helotiales</taxon>
        <taxon>Tricladiaceae</taxon>
        <taxon>Cudoniella</taxon>
    </lineage>
</organism>
<dbReference type="InterPro" id="IPR004000">
    <property type="entry name" value="Actin"/>
</dbReference>
<evidence type="ECO:0000313" key="3">
    <source>
        <dbReference type="EMBL" id="KAF4628540.1"/>
    </source>
</evidence>
<evidence type="ECO:0000256" key="2">
    <source>
        <dbReference type="SAM" id="MobiDB-lite"/>
    </source>
</evidence>
<gene>
    <name evidence="3" type="ORF">G7Y89_g9615</name>
</gene>
<accession>A0A8H4RGM0</accession>
<dbReference type="SMART" id="SM00268">
    <property type="entry name" value="ACTIN"/>
    <property type="match status" value="1"/>
</dbReference>
<dbReference type="Pfam" id="PF00022">
    <property type="entry name" value="Actin"/>
    <property type="match status" value="1"/>
</dbReference>
<reference evidence="3 4" key="1">
    <citation type="submission" date="2020-03" db="EMBL/GenBank/DDBJ databases">
        <title>Draft Genome Sequence of Cudoniella acicularis.</title>
        <authorList>
            <person name="Buettner E."/>
            <person name="Kellner H."/>
        </authorList>
    </citation>
    <scope>NUCLEOTIDE SEQUENCE [LARGE SCALE GENOMIC DNA]</scope>
    <source>
        <strain evidence="3 4">DSM 108380</strain>
    </source>
</reference>
<protein>
    <submittedName>
        <fullName evidence="3">Uncharacterized protein</fullName>
    </submittedName>
</protein>
<comment type="caution">
    <text evidence="3">The sequence shown here is derived from an EMBL/GenBank/DDBJ whole genome shotgun (WGS) entry which is preliminary data.</text>
</comment>
<evidence type="ECO:0000256" key="1">
    <source>
        <dbReference type="RuleBase" id="RU000487"/>
    </source>
</evidence>